<evidence type="ECO:0000256" key="6">
    <source>
        <dbReference type="RuleBase" id="RU000682"/>
    </source>
</evidence>
<dbReference type="EMBL" id="WJQU01000004">
    <property type="protein sequence ID" value="KAJ6634807.1"/>
    <property type="molecule type" value="Genomic_DNA"/>
</dbReference>
<dbReference type="InterPro" id="IPR050649">
    <property type="entry name" value="Paired_Homeobox_TFs"/>
</dbReference>
<feature type="region of interest" description="Disordered" evidence="7">
    <location>
        <begin position="153"/>
        <end position="203"/>
    </location>
</feature>
<keyword evidence="4 5" id="KW-0539">Nucleus</keyword>
<comment type="caution">
    <text evidence="9">The sequence shown here is derived from an EMBL/GenBank/DDBJ whole genome shotgun (WGS) entry which is preliminary data.</text>
</comment>
<dbReference type="InterPro" id="IPR001356">
    <property type="entry name" value="HD"/>
</dbReference>
<feature type="domain" description="Homeobox" evidence="8">
    <location>
        <begin position="197"/>
        <end position="257"/>
    </location>
</feature>
<keyword evidence="2 5" id="KW-0238">DNA-binding</keyword>
<reference evidence="9" key="1">
    <citation type="submission" date="2022-07" db="EMBL/GenBank/DDBJ databases">
        <authorList>
            <person name="Trinca V."/>
            <person name="Uliana J.V.C."/>
            <person name="Torres T.T."/>
            <person name="Ward R.J."/>
            <person name="Monesi N."/>
        </authorList>
    </citation>
    <scope>NUCLEOTIDE SEQUENCE</scope>
    <source>
        <strain evidence="9">HSMRA1968</strain>
        <tissue evidence="9">Whole embryos</tissue>
    </source>
</reference>
<dbReference type="OrthoDB" id="6159439at2759"/>
<evidence type="ECO:0000256" key="1">
    <source>
        <dbReference type="ARBA" id="ARBA00004123"/>
    </source>
</evidence>
<dbReference type="SMART" id="SM00389">
    <property type="entry name" value="HOX"/>
    <property type="match status" value="1"/>
</dbReference>
<dbReference type="InterPro" id="IPR017970">
    <property type="entry name" value="Homeobox_CS"/>
</dbReference>
<name>A0A9Q0MR81_9DIPT</name>
<gene>
    <name evidence="9" type="primary">RX1_1</name>
    <name evidence="9" type="ORF">Bhyg_13387</name>
</gene>
<dbReference type="InterPro" id="IPR009057">
    <property type="entry name" value="Homeodomain-like_sf"/>
</dbReference>
<dbReference type="CDD" id="cd00086">
    <property type="entry name" value="homeodomain"/>
    <property type="match status" value="1"/>
</dbReference>
<accession>A0A9Q0MR81</accession>
<feature type="region of interest" description="Disordered" evidence="7">
    <location>
        <begin position="1"/>
        <end position="29"/>
    </location>
</feature>
<evidence type="ECO:0000256" key="2">
    <source>
        <dbReference type="ARBA" id="ARBA00023125"/>
    </source>
</evidence>
<comment type="subcellular location">
    <subcellularLocation>
        <location evidence="1 5 6">Nucleus</location>
    </subcellularLocation>
</comment>
<evidence type="ECO:0000256" key="7">
    <source>
        <dbReference type="SAM" id="MobiDB-lite"/>
    </source>
</evidence>
<dbReference type="PROSITE" id="PS50071">
    <property type="entry name" value="HOMEOBOX_2"/>
    <property type="match status" value="1"/>
</dbReference>
<dbReference type="FunFam" id="1.10.10.60:FF:000252">
    <property type="entry name" value="Retinal homeobox protein Rx-B"/>
    <property type="match status" value="1"/>
</dbReference>
<dbReference type="PROSITE" id="PS00027">
    <property type="entry name" value="HOMEOBOX_1"/>
    <property type="match status" value="1"/>
</dbReference>
<evidence type="ECO:0000256" key="3">
    <source>
        <dbReference type="ARBA" id="ARBA00023155"/>
    </source>
</evidence>
<dbReference type="Proteomes" id="UP001151699">
    <property type="component" value="Chromosome C"/>
</dbReference>
<evidence type="ECO:0000313" key="9">
    <source>
        <dbReference type="EMBL" id="KAJ6634807.1"/>
    </source>
</evidence>
<evidence type="ECO:0000313" key="10">
    <source>
        <dbReference type="Proteomes" id="UP001151699"/>
    </source>
</evidence>
<dbReference type="GO" id="GO:0000977">
    <property type="term" value="F:RNA polymerase II transcription regulatory region sequence-specific DNA binding"/>
    <property type="evidence" value="ECO:0007669"/>
    <property type="project" value="TreeGrafter"/>
</dbReference>
<dbReference type="GO" id="GO:0005634">
    <property type="term" value="C:nucleus"/>
    <property type="evidence" value="ECO:0007669"/>
    <property type="project" value="UniProtKB-SubCell"/>
</dbReference>
<sequence>MEPPTFDDQIFGDFSGPLSPLGPKPLTQSGHSIQVMLGMSQSTTSDLCTQRLPEVHNLLPGSPKIDHYKNMDYSNSKIDYGNKIGSYSPTNKYDYVNGKLEHYSTSPKMEYGKPMDYNSNGKMEFSTSPNKIDYEHNITMFQQPTQTMDSVNAMNGKKKTDDVTTPTTTSSGSISTDATSTGATKKNDKKKGDPNGAKKKKTRTTFTAYQLEELERAFERAPYPDVFAREELALKLNLSEARVQVWFQNRRAKWRKREPPRKNGYAGPNSQTSNLGSTLGPPFATFSQNTTVSPPGSVDSWTSYQPPYELSSHFNLLSPTASPYGTFSGQYSPYVHESQLFPVRQHFEYGSPPRGSGDVDDKNEHYATIDDKFDNHCTDGVPNGKYLDESKYMHSTVATLEEPKYNSCHLEDQAIKQQYTSNISVGGCPDECDNNMTVIKSEDVVTQSYVLPPFLH</sequence>
<keyword evidence="3 5" id="KW-0371">Homeobox</keyword>
<proteinExistence type="predicted"/>
<evidence type="ECO:0000256" key="5">
    <source>
        <dbReference type="PROSITE-ProRule" id="PRU00108"/>
    </source>
</evidence>
<evidence type="ECO:0000259" key="8">
    <source>
        <dbReference type="PROSITE" id="PS50071"/>
    </source>
</evidence>
<evidence type="ECO:0000256" key="4">
    <source>
        <dbReference type="ARBA" id="ARBA00023242"/>
    </source>
</evidence>
<feature type="DNA-binding region" description="Homeobox" evidence="5">
    <location>
        <begin position="199"/>
        <end position="258"/>
    </location>
</feature>
<dbReference type="GO" id="GO:0000981">
    <property type="term" value="F:DNA-binding transcription factor activity, RNA polymerase II-specific"/>
    <property type="evidence" value="ECO:0007669"/>
    <property type="project" value="InterPro"/>
</dbReference>
<dbReference type="PANTHER" id="PTHR24329">
    <property type="entry name" value="HOMEOBOX PROTEIN ARISTALESS"/>
    <property type="match status" value="1"/>
</dbReference>
<dbReference type="SUPFAM" id="SSF46689">
    <property type="entry name" value="Homeodomain-like"/>
    <property type="match status" value="1"/>
</dbReference>
<dbReference type="PANTHER" id="PTHR24329:SF543">
    <property type="entry name" value="FI01017P-RELATED"/>
    <property type="match status" value="1"/>
</dbReference>
<feature type="compositionally biased region" description="Low complexity" evidence="7">
    <location>
        <begin position="163"/>
        <end position="184"/>
    </location>
</feature>
<protein>
    <submittedName>
        <fullName evidence="9">Retinal homeobox protein Rx1</fullName>
    </submittedName>
</protein>
<organism evidence="9 10">
    <name type="scientific">Pseudolycoriella hygida</name>
    <dbReference type="NCBI Taxonomy" id="35572"/>
    <lineage>
        <taxon>Eukaryota</taxon>
        <taxon>Metazoa</taxon>
        <taxon>Ecdysozoa</taxon>
        <taxon>Arthropoda</taxon>
        <taxon>Hexapoda</taxon>
        <taxon>Insecta</taxon>
        <taxon>Pterygota</taxon>
        <taxon>Neoptera</taxon>
        <taxon>Endopterygota</taxon>
        <taxon>Diptera</taxon>
        <taxon>Nematocera</taxon>
        <taxon>Sciaroidea</taxon>
        <taxon>Sciaridae</taxon>
        <taxon>Pseudolycoriella</taxon>
    </lineage>
</organism>
<dbReference type="Pfam" id="PF00046">
    <property type="entry name" value="Homeodomain"/>
    <property type="match status" value="1"/>
</dbReference>
<dbReference type="AlphaFoldDB" id="A0A9Q0MR81"/>
<feature type="compositionally biased region" description="Low complexity" evidence="7">
    <location>
        <begin position="15"/>
        <end position="26"/>
    </location>
</feature>
<dbReference type="Gene3D" id="1.10.10.60">
    <property type="entry name" value="Homeodomain-like"/>
    <property type="match status" value="1"/>
</dbReference>
<keyword evidence="10" id="KW-1185">Reference proteome</keyword>